<reference evidence="1 2" key="1">
    <citation type="submission" date="2021-01" db="EMBL/GenBank/DDBJ databases">
        <title>Genome sequence of Shewanella schlegeliana JCM 11561.</title>
        <authorList>
            <person name="Zhang H."/>
            <person name="Li C."/>
        </authorList>
    </citation>
    <scope>NUCLEOTIDE SEQUENCE [LARGE SCALE GENOMIC DNA]</scope>
    <source>
        <strain evidence="1 2">JCM 11561</strain>
    </source>
</reference>
<keyword evidence="2" id="KW-1185">Reference proteome</keyword>
<name>A0ABS1SXV6_9GAMM</name>
<protein>
    <submittedName>
        <fullName evidence="1">TapY2 family type IVa secretion system protein</fullName>
    </submittedName>
</protein>
<sequence>MEAKSKEMKDYKCFLKTTTVEQIAFYRWPVNKLQVKMAKLPAKKVPDRNDGKRPYIREVVECVGLHDSFKTAEGKKLDTLTVR</sequence>
<organism evidence="1 2">
    <name type="scientific">Shewanella schlegeliana</name>
    <dbReference type="NCBI Taxonomy" id="190308"/>
    <lineage>
        <taxon>Bacteria</taxon>
        <taxon>Pseudomonadati</taxon>
        <taxon>Pseudomonadota</taxon>
        <taxon>Gammaproteobacteria</taxon>
        <taxon>Alteromonadales</taxon>
        <taxon>Shewanellaceae</taxon>
        <taxon>Shewanella</taxon>
    </lineage>
</organism>
<dbReference type="InterPro" id="IPR049848">
    <property type="entry name" value="TapY2-like"/>
</dbReference>
<gene>
    <name evidence="1" type="ORF">JMA39_03125</name>
</gene>
<evidence type="ECO:0000313" key="2">
    <source>
        <dbReference type="Proteomes" id="UP000604898"/>
    </source>
</evidence>
<comment type="caution">
    <text evidence="1">The sequence shown here is derived from an EMBL/GenBank/DDBJ whole genome shotgun (WGS) entry which is preliminary data.</text>
</comment>
<dbReference type="NCBIfam" id="NF038109">
    <property type="entry name" value="tapY2_fam"/>
    <property type="match status" value="1"/>
</dbReference>
<accession>A0ABS1SXV6</accession>
<proteinExistence type="predicted"/>
<dbReference type="EMBL" id="JAESVD010000002">
    <property type="protein sequence ID" value="MBL4912126.1"/>
    <property type="molecule type" value="Genomic_DNA"/>
</dbReference>
<dbReference type="Proteomes" id="UP000604898">
    <property type="component" value="Unassembled WGS sequence"/>
</dbReference>
<evidence type="ECO:0000313" key="1">
    <source>
        <dbReference type="EMBL" id="MBL4912126.1"/>
    </source>
</evidence>